<dbReference type="Pfam" id="PF13407">
    <property type="entry name" value="Peripla_BP_4"/>
    <property type="match status" value="1"/>
</dbReference>
<proteinExistence type="inferred from homology"/>
<dbReference type="Gene3D" id="3.40.50.2300">
    <property type="match status" value="2"/>
</dbReference>
<dbReference type="EMBL" id="BARV01005994">
    <property type="protein sequence ID" value="GAI06374.1"/>
    <property type="molecule type" value="Genomic_DNA"/>
</dbReference>
<dbReference type="GO" id="GO:0030246">
    <property type="term" value="F:carbohydrate binding"/>
    <property type="evidence" value="ECO:0007669"/>
    <property type="project" value="UniProtKB-ARBA"/>
</dbReference>
<comment type="subcellular location">
    <subcellularLocation>
        <location evidence="1">Cell envelope</location>
    </subcellularLocation>
</comment>
<evidence type="ECO:0000256" key="1">
    <source>
        <dbReference type="ARBA" id="ARBA00004196"/>
    </source>
</evidence>
<name>X1MJ25_9ZZZZ</name>
<feature type="domain" description="Periplasmic binding protein" evidence="4">
    <location>
        <begin position="20"/>
        <end position="264"/>
    </location>
</feature>
<dbReference type="InterPro" id="IPR028082">
    <property type="entry name" value="Peripla_BP_I"/>
</dbReference>
<gene>
    <name evidence="5" type="ORF">S06H3_12231</name>
</gene>
<dbReference type="CDD" id="cd19966">
    <property type="entry name" value="PBP1_ABC_sugar_binding-like"/>
    <property type="match status" value="1"/>
</dbReference>
<comment type="caution">
    <text evidence="5">The sequence shown here is derived from an EMBL/GenBank/DDBJ whole genome shotgun (WGS) entry which is preliminary data.</text>
</comment>
<dbReference type="PANTHER" id="PTHR46847">
    <property type="entry name" value="D-ALLOSE-BINDING PERIPLASMIC PROTEIN-RELATED"/>
    <property type="match status" value="1"/>
</dbReference>
<dbReference type="PANTHER" id="PTHR46847:SF1">
    <property type="entry name" value="D-ALLOSE-BINDING PERIPLASMIC PROTEIN-RELATED"/>
    <property type="match status" value="1"/>
</dbReference>
<feature type="non-terminal residue" evidence="5">
    <location>
        <position position="1"/>
    </location>
</feature>
<evidence type="ECO:0000313" key="5">
    <source>
        <dbReference type="EMBL" id="GAI06374.1"/>
    </source>
</evidence>
<keyword evidence="3" id="KW-0732">Signal</keyword>
<sequence>GKHFEDVTIWFFPGGPEGCPFASVVYNGAKAAEEDLGPDVTYVWSDWNVELMISQFKEAIAAAPDGICVMGHPGEDAFAPLIDEAESKGIIVTSQNTELPSIQAKYGANGFGYVGASNYSAGVKLAKQAVMEFDLAEGDRALVWGLLAQPTRGLRTKGCIDGLEEAGLVVDYLEISDEINADATLGTPVVAGYIASNPDVKLIITDHGGLTSTAGTYAKAAKLEPGDVNFAGFDLSSASVDAIKSGYLGLVIDQQPYLQGYLPILQVCMTKEYYFAGWHIDTGSGFVNAENVDALAGLAEEGIR</sequence>
<reference evidence="5" key="1">
    <citation type="journal article" date="2014" name="Front. Microbiol.">
        <title>High frequency of phylogenetically diverse reductive dehalogenase-homologous genes in deep subseafloor sedimentary metagenomes.</title>
        <authorList>
            <person name="Kawai M."/>
            <person name="Futagami T."/>
            <person name="Toyoda A."/>
            <person name="Takaki Y."/>
            <person name="Nishi S."/>
            <person name="Hori S."/>
            <person name="Arai W."/>
            <person name="Tsubouchi T."/>
            <person name="Morono Y."/>
            <person name="Uchiyama I."/>
            <person name="Ito T."/>
            <person name="Fujiyama A."/>
            <person name="Inagaki F."/>
            <person name="Takami H."/>
        </authorList>
    </citation>
    <scope>NUCLEOTIDE SEQUENCE</scope>
    <source>
        <strain evidence="5">Expedition CK06-06</strain>
    </source>
</reference>
<dbReference type="SUPFAM" id="SSF53822">
    <property type="entry name" value="Periplasmic binding protein-like I"/>
    <property type="match status" value="1"/>
</dbReference>
<protein>
    <recommendedName>
        <fullName evidence="4">Periplasmic binding protein domain-containing protein</fullName>
    </recommendedName>
</protein>
<accession>X1MJ25</accession>
<dbReference type="GO" id="GO:0030313">
    <property type="term" value="C:cell envelope"/>
    <property type="evidence" value="ECO:0007669"/>
    <property type="project" value="UniProtKB-SubCell"/>
</dbReference>
<comment type="similarity">
    <text evidence="2">Belongs to the bacterial solute-binding protein 2 family.</text>
</comment>
<organism evidence="5">
    <name type="scientific">marine sediment metagenome</name>
    <dbReference type="NCBI Taxonomy" id="412755"/>
    <lineage>
        <taxon>unclassified sequences</taxon>
        <taxon>metagenomes</taxon>
        <taxon>ecological metagenomes</taxon>
    </lineage>
</organism>
<dbReference type="AlphaFoldDB" id="X1MJ25"/>
<evidence type="ECO:0000259" key="4">
    <source>
        <dbReference type="Pfam" id="PF13407"/>
    </source>
</evidence>
<evidence type="ECO:0000256" key="3">
    <source>
        <dbReference type="ARBA" id="ARBA00022729"/>
    </source>
</evidence>
<evidence type="ECO:0000256" key="2">
    <source>
        <dbReference type="ARBA" id="ARBA00007639"/>
    </source>
</evidence>
<dbReference type="InterPro" id="IPR025997">
    <property type="entry name" value="SBP_2_dom"/>
</dbReference>